<feature type="transmembrane region" description="Helical" evidence="2">
    <location>
        <begin position="107"/>
        <end position="127"/>
    </location>
</feature>
<feature type="compositionally biased region" description="Polar residues" evidence="1">
    <location>
        <begin position="1"/>
        <end position="11"/>
    </location>
</feature>
<feature type="region of interest" description="Disordered" evidence="1">
    <location>
        <begin position="141"/>
        <end position="161"/>
    </location>
</feature>
<organism evidence="3 4">
    <name type="scientific">Meganyctiphanes norvegica</name>
    <name type="common">Northern krill</name>
    <name type="synonym">Thysanopoda norvegica</name>
    <dbReference type="NCBI Taxonomy" id="48144"/>
    <lineage>
        <taxon>Eukaryota</taxon>
        <taxon>Metazoa</taxon>
        <taxon>Ecdysozoa</taxon>
        <taxon>Arthropoda</taxon>
        <taxon>Crustacea</taxon>
        <taxon>Multicrustacea</taxon>
        <taxon>Malacostraca</taxon>
        <taxon>Eumalacostraca</taxon>
        <taxon>Eucarida</taxon>
        <taxon>Euphausiacea</taxon>
        <taxon>Euphausiidae</taxon>
        <taxon>Meganyctiphanes</taxon>
    </lineage>
</organism>
<accession>A0AAV2RJK8</accession>
<dbReference type="AlphaFoldDB" id="A0AAV2RJK8"/>
<keyword evidence="4" id="KW-1185">Reference proteome</keyword>
<gene>
    <name evidence="3" type="ORF">MNOR_LOCUS24304</name>
</gene>
<proteinExistence type="predicted"/>
<dbReference type="Proteomes" id="UP001497623">
    <property type="component" value="Unassembled WGS sequence"/>
</dbReference>
<name>A0AAV2RJK8_MEGNR</name>
<keyword evidence="2" id="KW-0812">Transmembrane</keyword>
<evidence type="ECO:0000256" key="1">
    <source>
        <dbReference type="SAM" id="MobiDB-lite"/>
    </source>
</evidence>
<evidence type="ECO:0000313" key="3">
    <source>
        <dbReference type="EMBL" id="CAL4124168.1"/>
    </source>
</evidence>
<evidence type="ECO:0000256" key="2">
    <source>
        <dbReference type="SAM" id="Phobius"/>
    </source>
</evidence>
<protein>
    <submittedName>
        <fullName evidence="3">Uncharacterized protein</fullName>
    </submittedName>
</protein>
<evidence type="ECO:0000313" key="4">
    <source>
        <dbReference type="Proteomes" id="UP001497623"/>
    </source>
</evidence>
<feature type="region of interest" description="Disordered" evidence="1">
    <location>
        <begin position="1"/>
        <end position="99"/>
    </location>
</feature>
<feature type="compositionally biased region" description="Pro residues" evidence="1">
    <location>
        <begin position="62"/>
        <end position="78"/>
    </location>
</feature>
<comment type="caution">
    <text evidence="3">The sequence shown here is derived from an EMBL/GenBank/DDBJ whole genome shotgun (WGS) entry which is preliminary data.</text>
</comment>
<feature type="compositionally biased region" description="Polar residues" evidence="1">
    <location>
        <begin position="79"/>
        <end position="92"/>
    </location>
</feature>
<sequence length="161" mass="18052">IRVETVTSMYSFNCDPRQHHTQSEPEPEPEQEPEQEPESANRPVPKPVLKSLPRPSLQPALQPAPRPTNLPPSQPYVPPSSNTGGNMTFSLSSEEDKGNLGNTSFHIRGWMLSIVAAIILVLTLLVIQIRRQFKNRNRDPALIQPKDDESRLSQEVNENSV</sequence>
<feature type="compositionally biased region" description="Acidic residues" evidence="1">
    <location>
        <begin position="25"/>
        <end position="37"/>
    </location>
</feature>
<reference evidence="3 4" key="1">
    <citation type="submission" date="2024-05" db="EMBL/GenBank/DDBJ databases">
        <authorList>
            <person name="Wallberg A."/>
        </authorList>
    </citation>
    <scope>NUCLEOTIDE SEQUENCE [LARGE SCALE GENOMIC DNA]</scope>
</reference>
<dbReference type="EMBL" id="CAXKWB010022188">
    <property type="protein sequence ID" value="CAL4124168.1"/>
    <property type="molecule type" value="Genomic_DNA"/>
</dbReference>
<keyword evidence="2" id="KW-1133">Transmembrane helix</keyword>
<keyword evidence="2" id="KW-0472">Membrane</keyword>
<feature type="non-terminal residue" evidence="3">
    <location>
        <position position="1"/>
    </location>
</feature>